<evidence type="ECO:0000256" key="4">
    <source>
        <dbReference type="ARBA" id="ARBA00013165"/>
    </source>
</evidence>
<dbReference type="SUPFAM" id="SSF47323">
    <property type="entry name" value="Anticodon-binding domain of a subclass of class I aminoacyl-tRNA synthetases"/>
    <property type="match status" value="1"/>
</dbReference>
<reference evidence="17" key="1">
    <citation type="submission" date="2018-05" db="EMBL/GenBank/DDBJ databases">
        <authorList>
            <person name="Lanie J.A."/>
            <person name="Ng W.-L."/>
            <person name="Kazmierczak K.M."/>
            <person name="Andrzejewski T.M."/>
            <person name="Davidsen T.M."/>
            <person name="Wayne K.J."/>
            <person name="Tettelin H."/>
            <person name="Glass J.I."/>
            <person name="Rusch D."/>
            <person name="Podicherti R."/>
            <person name="Tsui H.-C.T."/>
            <person name="Winkler M.E."/>
        </authorList>
    </citation>
    <scope>NUCLEOTIDE SEQUENCE</scope>
</reference>
<evidence type="ECO:0000256" key="3">
    <source>
        <dbReference type="ARBA" id="ARBA00011245"/>
    </source>
</evidence>
<comment type="catalytic activity">
    <reaction evidence="14">
        <text>tRNA(Ile) + L-isoleucine + ATP = L-isoleucyl-tRNA(Ile) + AMP + diphosphate</text>
        <dbReference type="Rhea" id="RHEA:11060"/>
        <dbReference type="Rhea" id="RHEA-COMP:9666"/>
        <dbReference type="Rhea" id="RHEA-COMP:9695"/>
        <dbReference type="ChEBI" id="CHEBI:30616"/>
        <dbReference type="ChEBI" id="CHEBI:33019"/>
        <dbReference type="ChEBI" id="CHEBI:58045"/>
        <dbReference type="ChEBI" id="CHEBI:78442"/>
        <dbReference type="ChEBI" id="CHEBI:78528"/>
        <dbReference type="ChEBI" id="CHEBI:456215"/>
        <dbReference type="EC" id="6.1.1.5"/>
    </reaction>
</comment>
<dbReference type="GO" id="GO:0000049">
    <property type="term" value="F:tRNA binding"/>
    <property type="evidence" value="ECO:0007669"/>
    <property type="project" value="InterPro"/>
</dbReference>
<protein>
    <recommendedName>
        <fullName evidence="4">isoleucine--tRNA ligase</fullName>
        <ecNumber evidence="4">6.1.1.5</ecNumber>
    </recommendedName>
</protein>
<evidence type="ECO:0000256" key="2">
    <source>
        <dbReference type="ARBA" id="ARBA00004496"/>
    </source>
</evidence>
<evidence type="ECO:0000256" key="5">
    <source>
        <dbReference type="ARBA" id="ARBA00022490"/>
    </source>
</evidence>
<dbReference type="PRINTS" id="PR00984">
    <property type="entry name" value="TRNASYNTHILE"/>
</dbReference>
<evidence type="ECO:0000313" key="17">
    <source>
        <dbReference type="EMBL" id="SUZ96440.1"/>
    </source>
</evidence>
<dbReference type="GO" id="GO:0004822">
    <property type="term" value="F:isoleucine-tRNA ligase activity"/>
    <property type="evidence" value="ECO:0007669"/>
    <property type="project" value="UniProtKB-EC"/>
</dbReference>
<evidence type="ECO:0000256" key="10">
    <source>
        <dbReference type="ARBA" id="ARBA00022840"/>
    </source>
</evidence>
<keyword evidence="7" id="KW-0479">Metal-binding</keyword>
<evidence type="ECO:0000256" key="11">
    <source>
        <dbReference type="ARBA" id="ARBA00022917"/>
    </source>
</evidence>
<dbReference type="HAMAP" id="MF_02003">
    <property type="entry name" value="Ile_tRNA_synth_type2"/>
    <property type="match status" value="1"/>
</dbReference>
<accession>A0A381RX77</accession>
<dbReference type="GO" id="GO:0002161">
    <property type="term" value="F:aminoacyl-tRNA deacylase activity"/>
    <property type="evidence" value="ECO:0007669"/>
    <property type="project" value="InterPro"/>
</dbReference>
<evidence type="ECO:0000256" key="9">
    <source>
        <dbReference type="ARBA" id="ARBA00022833"/>
    </source>
</evidence>
<organism evidence="17">
    <name type="scientific">marine metagenome</name>
    <dbReference type="NCBI Taxonomy" id="408172"/>
    <lineage>
        <taxon>unclassified sequences</taxon>
        <taxon>metagenomes</taxon>
        <taxon>ecological metagenomes</taxon>
    </lineage>
</organism>
<dbReference type="PANTHER" id="PTHR42780:SF1">
    <property type="entry name" value="ISOLEUCINE--TRNA LIGASE, CYTOPLASMIC"/>
    <property type="match status" value="1"/>
</dbReference>
<feature type="domain" description="Aminoacyl-tRNA synthetase class Ia" evidence="15">
    <location>
        <begin position="19"/>
        <end position="621"/>
    </location>
</feature>
<comment type="function">
    <text evidence="13">Catalyzes the attachment of isoleucine to tRNA(Ile). As IleRS can inadvertently accommodate and process structurally similar amino acids such as valine, to avoid such errors it has two additional distinct tRNA(Ile)-dependent editing activities. One activity is designated as 'pretransfer' editing and involves the hydrolysis of activated Val-AMP. The other activity is designated 'posttransfer' editing and involves deacylation of mischarged Val-tRNA(Ile).</text>
</comment>
<dbReference type="InterPro" id="IPR002300">
    <property type="entry name" value="aa-tRNA-synth_Ia"/>
</dbReference>
<evidence type="ECO:0000259" key="15">
    <source>
        <dbReference type="Pfam" id="PF00133"/>
    </source>
</evidence>
<dbReference type="Pfam" id="PF19302">
    <property type="entry name" value="DUF5915"/>
    <property type="match status" value="1"/>
</dbReference>
<evidence type="ECO:0000256" key="13">
    <source>
        <dbReference type="ARBA" id="ARBA00025217"/>
    </source>
</evidence>
<dbReference type="GO" id="GO:0046872">
    <property type="term" value="F:metal ion binding"/>
    <property type="evidence" value="ECO:0007669"/>
    <property type="project" value="UniProtKB-KW"/>
</dbReference>
<dbReference type="InterPro" id="IPR013155">
    <property type="entry name" value="M/V/L/I-tRNA-synth_anticd-bd"/>
</dbReference>
<evidence type="ECO:0000256" key="7">
    <source>
        <dbReference type="ARBA" id="ARBA00022723"/>
    </source>
</evidence>
<dbReference type="SUPFAM" id="SSF50677">
    <property type="entry name" value="ValRS/IleRS/LeuRS editing domain"/>
    <property type="match status" value="1"/>
</dbReference>
<evidence type="ECO:0000256" key="6">
    <source>
        <dbReference type="ARBA" id="ARBA00022598"/>
    </source>
</evidence>
<dbReference type="InterPro" id="IPR009080">
    <property type="entry name" value="tRNAsynth_Ia_anticodon-bd"/>
</dbReference>
<comment type="subcellular location">
    <subcellularLocation>
        <location evidence="2">Cytoplasm</location>
    </subcellularLocation>
</comment>
<dbReference type="InterPro" id="IPR033709">
    <property type="entry name" value="Anticodon_Ile_ABEc"/>
</dbReference>
<proteinExistence type="inferred from homology"/>
<dbReference type="FunFam" id="3.40.50.620:FF:000063">
    <property type="entry name" value="Isoleucine--tRNA ligase"/>
    <property type="match status" value="1"/>
</dbReference>
<keyword evidence="11" id="KW-0648">Protein biosynthesis</keyword>
<dbReference type="FunFam" id="3.40.50.620:FF:000075">
    <property type="entry name" value="Isoleucine--tRNA ligase"/>
    <property type="match status" value="1"/>
</dbReference>
<dbReference type="AlphaFoldDB" id="A0A381RX77"/>
<dbReference type="Gene3D" id="1.10.730.10">
    <property type="entry name" value="Isoleucyl-tRNA Synthetase, Domain 1"/>
    <property type="match status" value="1"/>
</dbReference>
<dbReference type="EMBL" id="UINC01002416">
    <property type="protein sequence ID" value="SUZ96440.1"/>
    <property type="molecule type" value="Genomic_DNA"/>
</dbReference>
<dbReference type="EC" id="6.1.1.5" evidence="4"/>
<dbReference type="SUPFAM" id="SSF52374">
    <property type="entry name" value="Nucleotidylyl transferase"/>
    <property type="match status" value="1"/>
</dbReference>
<comment type="cofactor">
    <cofactor evidence="1">
        <name>Zn(2+)</name>
        <dbReference type="ChEBI" id="CHEBI:29105"/>
    </cofactor>
</comment>
<dbReference type="InterPro" id="IPR009008">
    <property type="entry name" value="Val/Leu/Ile-tRNA-synth_edit"/>
</dbReference>
<dbReference type="GO" id="GO:0005524">
    <property type="term" value="F:ATP binding"/>
    <property type="evidence" value="ECO:0007669"/>
    <property type="project" value="UniProtKB-KW"/>
</dbReference>
<dbReference type="Gene3D" id="3.90.740.10">
    <property type="entry name" value="Valyl/Leucyl/Isoleucyl-tRNA synthetase, editing domain"/>
    <property type="match status" value="1"/>
</dbReference>
<dbReference type="InterPro" id="IPR002301">
    <property type="entry name" value="Ile-tRNA-ligase"/>
</dbReference>
<dbReference type="Gene3D" id="3.40.50.620">
    <property type="entry name" value="HUPs"/>
    <property type="match status" value="2"/>
</dbReference>
<evidence type="ECO:0000256" key="12">
    <source>
        <dbReference type="ARBA" id="ARBA00023146"/>
    </source>
</evidence>
<dbReference type="CDD" id="cd07961">
    <property type="entry name" value="Anticodon_Ia_Ile_ABEc"/>
    <property type="match status" value="1"/>
</dbReference>
<keyword evidence="12" id="KW-0030">Aminoacyl-tRNA synthetase</keyword>
<dbReference type="Pfam" id="PF08264">
    <property type="entry name" value="Anticodon_1"/>
    <property type="match status" value="1"/>
</dbReference>
<evidence type="ECO:0000256" key="8">
    <source>
        <dbReference type="ARBA" id="ARBA00022741"/>
    </source>
</evidence>
<dbReference type="Pfam" id="PF00133">
    <property type="entry name" value="tRNA-synt_1"/>
    <property type="match status" value="1"/>
</dbReference>
<comment type="subunit">
    <text evidence="3">Monomer.</text>
</comment>
<dbReference type="PANTHER" id="PTHR42780">
    <property type="entry name" value="SOLEUCYL-TRNA SYNTHETASE"/>
    <property type="match status" value="1"/>
</dbReference>
<keyword evidence="5" id="KW-0963">Cytoplasm</keyword>
<keyword evidence="8" id="KW-0547">Nucleotide-binding</keyword>
<evidence type="ECO:0000259" key="16">
    <source>
        <dbReference type="Pfam" id="PF08264"/>
    </source>
</evidence>
<evidence type="ECO:0000256" key="14">
    <source>
        <dbReference type="ARBA" id="ARBA00048359"/>
    </source>
</evidence>
<dbReference type="CDD" id="cd00818">
    <property type="entry name" value="IleRS_core"/>
    <property type="match status" value="1"/>
</dbReference>
<dbReference type="InterPro" id="IPR014729">
    <property type="entry name" value="Rossmann-like_a/b/a_fold"/>
</dbReference>
<dbReference type="GO" id="GO:0006428">
    <property type="term" value="P:isoleucyl-tRNA aminoacylation"/>
    <property type="evidence" value="ECO:0007669"/>
    <property type="project" value="InterPro"/>
</dbReference>
<sequence>MAFKSVPSRYDGPELEKRILDFWRANQIFEKSLAQSRDRPLYTFNEGPPTANGRPGIHHVLARSFKDIYPRFKTMQGFHVPRKAGWDTHGLPVEHEIEKELGIFDKKVIEEKIGVVDFNQRCRDSVMRYIGEWEILTERMGFWVDLGQAYYTLNNEYIESVWNLLKIIWDKGLIYQDYKVVPYDPRIGATLSSHEVAQGYRETEDPSIIVRFPIQGHENTSFLVWTTTPWTLPANLALAVGQDVEYAFVQCSDETLVMATALVESVFGERKYQIVKTVRGDALAGLYYQRLFDELDASGDICRVLTADFVSTDDGTGIVHIAPAYGVDDLDLGQRNGLPVVHGVGLDGCFKETFAPVAGLFFKDADPVITGLLRERGLLFDEGTYRHNYPFGWRTGDPLIYYAKNAWYIRTTSVRDRMVELNQTINWIPKAIRDGRFGNWLEHNVDWALSRERFWGTPLPVWTDGHGDFLCIGSIAELETLCGRSLGEIDLHRPTVDDIVFQHPDNGREYHRVPEVIDCWFDSGAMSYAQWHYPFENHDTFASHFPADYICEAIDQTRGWFYSLHAIATLVSDCVAYRNCVCLNHIVDADGKKMSKSQGNIVDPYDVFDHIGADPLRWYFLARLAPEAQKRISTDIVAEVASSFVNTVWNTYAFFILYASLDDVSLDGNVSDAKRPEIDRWVLALLYRTINLVTTALENYDARGAGSAIETFTDQLSNWYVRRNRRRFWKSETGADKQSAYLTLYTCLDVLHRLMAPFMPFLADEMYQNLVRSQQADAPISVHLSEWPKADPNWRNDELLGSIAVVQQVVALGRAARESSRVRVRQPLSRLLARLPDDRTTQAVIHHKDQILEELNVKTLELVARDAELVRYHLKPNLPRLGARYGKLIPAIREALATANGPTFAAAQAQRETSILTVAGQEITLGPDDFLVETTAAEGYSSAESEGFLVALDTRLTPALEQEGLARELIRTVQDARKQANLEVSDRIFLRITGSLDIENTLGVHRDWIMKETLAEKWVEGSIDGAFSIEHRLDQHNWQIFLARKQMT</sequence>
<gene>
    <name evidence="17" type="ORF">METZ01_LOCUS49294</name>
</gene>
<keyword evidence="9" id="KW-0862">Zinc</keyword>
<dbReference type="InterPro" id="IPR023586">
    <property type="entry name" value="Ile-tRNA-ligase_type2"/>
</dbReference>
<dbReference type="NCBIfam" id="TIGR00392">
    <property type="entry name" value="ileS"/>
    <property type="match status" value="1"/>
</dbReference>
<dbReference type="GO" id="GO:0005737">
    <property type="term" value="C:cytoplasm"/>
    <property type="evidence" value="ECO:0007669"/>
    <property type="project" value="UniProtKB-SubCell"/>
</dbReference>
<keyword evidence="10" id="KW-0067">ATP-binding</keyword>
<feature type="domain" description="Methionyl/Valyl/Leucyl/Isoleucyl-tRNA synthetase anticodon-binding" evidence="16">
    <location>
        <begin position="679"/>
        <end position="829"/>
    </location>
</feature>
<keyword evidence="6" id="KW-0436">Ligase</keyword>
<name>A0A381RX77_9ZZZZ</name>
<evidence type="ECO:0000256" key="1">
    <source>
        <dbReference type="ARBA" id="ARBA00001947"/>
    </source>
</evidence>